<dbReference type="InterPro" id="IPR020846">
    <property type="entry name" value="MFS_dom"/>
</dbReference>
<evidence type="ECO:0000256" key="6">
    <source>
        <dbReference type="SAM" id="Phobius"/>
    </source>
</evidence>
<keyword evidence="2" id="KW-0813">Transport</keyword>
<feature type="transmembrane region" description="Helical" evidence="6">
    <location>
        <begin position="138"/>
        <end position="159"/>
    </location>
</feature>
<evidence type="ECO:0000259" key="7">
    <source>
        <dbReference type="PROSITE" id="PS50850"/>
    </source>
</evidence>
<feature type="transmembrane region" description="Helical" evidence="6">
    <location>
        <begin position="239"/>
        <end position="262"/>
    </location>
</feature>
<dbReference type="GO" id="GO:0005886">
    <property type="term" value="C:plasma membrane"/>
    <property type="evidence" value="ECO:0007669"/>
    <property type="project" value="UniProtKB-SubCell"/>
</dbReference>
<feature type="transmembrane region" description="Helical" evidence="6">
    <location>
        <begin position="393"/>
        <end position="411"/>
    </location>
</feature>
<keyword evidence="5 6" id="KW-0472">Membrane</keyword>
<feature type="transmembrane region" description="Helical" evidence="6">
    <location>
        <begin position="333"/>
        <end position="353"/>
    </location>
</feature>
<reference evidence="8 9" key="1">
    <citation type="submission" date="2019-09" db="EMBL/GenBank/DDBJ databases">
        <authorList>
            <person name="Pidcock S.E."/>
            <person name="Huws S.A."/>
        </authorList>
    </citation>
    <scope>NUCLEOTIDE SEQUENCE [LARGE SCALE GENOMIC DNA]</scope>
    <source>
        <strain evidence="8 9">MZ8</strain>
    </source>
</reference>
<comment type="subcellular location">
    <subcellularLocation>
        <location evidence="1">Cell membrane</location>
        <topology evidence="1">Multi-pass membrane protein</topology>
    </subcellularLocation>
</comment>
<evidence type="ECO:0000256" key="5">
    <source>
        <dbReference type="ARBA" id="ARBA00023136"/>
    </source>
</evidence>
<feature type="transmembrane region" description="Helical" evidence="6">
    <location>
        <begin position="365"/>
        <end position="387"/>
    </location>
</feature>
<sequence>MKSNKYNFSKKHWGIIFLCYLLFMIATAVTTDSENVILPKLAAQNNWDYSVVLTLATVAGVSTVVGNLLLGKLCEKRGGKFSILFGIIASAFFVFLYGTSKSLPVFVIGLIGTICCGQSISFFGANSIIANWFPTKKGLAMGFVTVGPPTSTIVMVSVLNMIINKNGVNGGIYTICIALLVMAIVCVLTIKNTPEEVGCTPDNLPVEKTVVNEKDKINISDDSNKTVLTTGEILKNRDFWAILFIVSISNMCLTGLMAQWLVRYTSSGFPEAKAATLMSICAIVGIFGSIFAGYVENKLGTKKAYAVLAAVFATAFILNVSNILPLMYISVPMFGMCITLFQIFMPAFEITVFGRDNFKKVNGMIFPIACMSGQAAFIVIAACIRAFGEVRFSYIVFAILLLITIMLALTLRAGEEEK</sequence>
<organism evidence="8 9">
    <name type="scientific">Pseudobutyrivibrio xylanivorans</name>
    <dbReference type="NCBI Taxonomy" id="185007"/>
    <lineage>
        <taxon>Bacteria</taxon>
        <taxon>Bacillati</taxon>
        <taxon>Bacillota</taxon>
        <taxon>Clostridia</taxon>
        <taxon>Lachnospirales</taxon>
        <taxon>Lachnospiraceae</taxon>
        <taxon>Pseudobutyrivibrio</taxon>
    </lineage>
</organism>
<proteinExistence type="predicted"/>
<evidence type="ECO:0000313" key="9">
    <source>
        <dbReference type="Proteomes" id="UP000473091"/>
    </source>
</evidence>
<comment type="caution">
    <text evidence="8">The sequence shown here is derived from an EMBL/GenBank/DDBJ whole genome shotgun (WGS) entry which is preliminary data.</text>
</comment>
<dbReference type="RefSeq" id="WP_090489454.1">
    <property type="nucleotide sequence ID" value="NZ_VTVE01000004.1"/>
</dbReference>
<dbReference type="InterPro" id="IPR011701">
    <property type="entry name" value="MFS"/>
</dbReference>
<feature type="transmembrane region" description="Helical" evidence="6">
    <location>
        <begin position="105"/>
        <end position="126"/>
    </location>
</feature>
<keyword evidence="3 6" id="KW-0812">Transmembrane</keyword>
<dbReference type="InterPro" id="IPR036259">
    <property type="entry name" value="MFS_trans_sf"/>
</dbReference>
<feature type="transmembrane region" description="Helical" evidence="6">
    <location>
        <begin position="49"/>
        <end position="69"/>
    </location>
</feature>
<keyword evidence="4 6" id="KW-1133">Transmembrane helix</keyword>
<protein>
    <submittedName>
        <fullName evidence="8">OFA family MFS transporter</fullName>
    </submittedName>
</protein>
<feature type="transmembrane region" description="Helical" evidence="6">
    <location>
        <begin position="274"/>
        <end position="295"/>
    </location>
</feature>
<dbReference type="Proteomes" id="UP000473091">
    <property type="component" value="Unassembled WGS sequence"/>
</dbReference>
<evidence type="ECO:0000256" key="4">
    <source>
        <dbReference type="ARBA" id="ARBA00022989"/>
    </source>
</evidence>
<gene>
    <name evidence="8" type="ORF">F0Q01_11630</name>
</gene>
<evidence type="ECO:0000256" key="2">
    <source>
        <dbReference type="ARBA" id="ARBA00022448"/>
    </source>
</evidence>
<feature type="transmembrane region" description="Helical" evidence="6">
    <location>
        <begin position="171"/>
        <end position="190"/>
    </location>
</feature>
<feature type="transmembrane region" description="Helical" evidence="6">
    <location>
        <begin position="81"/>
        <end position="99"/>
    </location>
</feature>
<dbReference type="PANTHER" id="PTHR11360:SF290">
    <property type="entry name" value="MONOCARBOXYLATE MFS PERMEASE"/>
    <property type="match status" value="1"/>
</dbReference>
<dbReference type="PROSITE" id="PS50850">
    <property type="entry name" value="MFS"/>
    <property type="match status" value="1"/>
</dbReference>
<dbReference type="PANTHER" id="PTHR11360">
    <property type="entry name" value="MONOCARBOXYLATE TRANSPORTER"/>
    <property type="match status" value="1"/>
</dbReference>
<dbReference type="Pfam" id="PF07690">
    <property type="entry name" value="MFS_1"/>
    <property type="match status" value="1"/>
</dbReference>
<reference evidence="8 9" key="2">
    <citation type="submission" date="2020-03" db="EMBL/GenBank/DDBJ databases">
        <title>Investigating the evolutionary divergence of the Butyrivibrio group.</title>
        <authorList>
            <person name="Skvortsov T."/>
            <person name="Santos F.G."/>
            <person name="Ting K.S."/>
            <person name="Creevey C.J."/>
        </authorList>
    </citation>
    <scope>NUCLEOTIDE SEQUENCE [LARGE SCALE GENOMIC DNA]</scope>
    <source>
        <strain evidence="8 9">MZ8</strain>
    </source>
</reference>
<dbReference type="EMBL" id="VTVE01000004">
    <property type="protein sequence ID" value="NEX02530.1"/>
    <property type="molecule type" value="Genomic_DNA"/>
</dbReference>
<feature type="domain" description="Major facilitator superfamily (MFS) profile" evidence="7">
    <location>
        <begin position="12"/>
        <end position="416"/>
    </location>
</feature>
<dbReference type="Gene3D" id="1.20.1250.20">
    <property type="entry name" value="MFS general substrate transporter like domains"/>
    <property type="match status" value="2"/>
</dbReference>
<name>A0A6M0LK56_PSEXY</name>
<evidence type="ECO:0000256" key="1">
    <source>
        <dbReference type="ARBA" id="ARBA00004651"/>
    </source>
</evidence>
<feature type="transmembrane region" description="Helical" evidence="6">
    <location>
        <begin position="12"/>
        <end position="29"/>
    </location>
</feature>
<feature type="transmembrane region" description="Helical" evidence="6">
    <location>
        <begin position="307"/>
        <end position="327"/>
    </location>
</feature>
<evidence type="ECO:0000313" key="8">
    <source>
        <dbReference type="EMBL" id="NEX02530.1"/>
    </source>
</evidence>
<evidence type="ECO:0000256" key="3">
    <source>
        <dbReference type="ARBA" id="ARBA00022692"/>
    </source>
</evidence>
<dbReference type="GO" id="GO:0022857">
    <property type="term" value="F:transmembrane transporter activity"/>
    <property type="evidence" value="ECO:0007669"/>
    <property type="project" value="InterPro"/>
</dbReference>
<dbReference type="AlphaFoldDB" id="A0A6M0LK56"/>
<accession>A0A6M0LK56</accession>
<dbReference type="InterPro" id="IPR050327">
    <property type="entry name" value="Proton-linked_MCT"/>
</dbReference>
<dbReference type="SUPFAM" id="SSF103473">
    <property type="entry name" value="MFS general substrate transporter"/>
    <property type="match status" value="1"/>
</dbReference>